<dbReference type="GO" id="GO:0032259">
    <property type="term" value="P:methylation"/>
    <property type="evidence" value="ECO:0007669"/>
    <property type="project" value="UniProtKB-KW"/>
</dbReference>
<dbReference type="CDD" id="cd02440">
    <property type="entry name" value="AdoMet_MTases"/>
    <property type="match status" value="1"/>
</dbReference>
<dbReference type="PANTHER" id="PTHR43464">
    <property type="entry name" value="METHYLTRANSFERASE"/>
    <property type="match status" value="1"/>
</dbReference>
<evidence type="ECO:0000256" key="2">
    <source>
        <dbReference type="ARBA" id="ARBA00022679"/>
    </source>
</evidence>
<accession>A0ABZ2LL40</accession>
<sequence>MVDSLPLDARDRRGSPDRFGYEWATYSTILPESKHQLERWLGSTGLASFRGKRVMDVGCGMGRNPYWYLDAGATSVTAVDVDDQSLEAARKNLASFAHARVEKCSAYDLEPSRFGRFERVTCIGVLHHLDDPETALQRMWSCVEPGGDLVLWCYAKEGNRLFLPVIQAVRALASRTPIRVNHLLAKGIAAAAWPALRLAPWRTDYYRKLRTLSFGNVESIIFDQMLPHIAHYWTRADMQRLAAGIPDGSATIEFVQGNSWHVRITRSKASEGAAR</sequence>
<dbReference type="RefSeq" id="WP_394821070.1">
    <property type="nucleotide sequence ID" value="NZ_CP089984.1"/>
</dbReference>
<dbReference type="InterPro" id="IPR013216">
    <property type="entry name" value="Methyltransf_11"/>
</dbReference>
<keyword evidence="6" id="KW-1185">Reference proteome</keyword>
<dbReference type="SUPFAM" id="SSF53335">
    <property type="entry name" value="S-adenosyl-L-methionine-dependent methyltransferases"/>
    <property type="match status" value="1"/>
</dbReference>
<evidence type="ECO:0000313" key="5">
    <source>
        <dbReference type="EMBL" id="WXB11450.1"/>
    </source>
</evidence>
<evidence type="ECO:0000256" key="1">
    <source>
        <dbReference type="ARBA" id="ARBA00022603"/>
    </source>
</evidence>
<dbReference type="Proteomes" id="UP001370348">
    <property type="component" value="Chromosome"/>
</dbReference>
<evidence type="ECO:0000313" key="6">
    <source>
        <dbReference type="Proteomes" id="UP001370348"/>
    </source>
</evidence>
<dbReference type="GO" id="GO:0008168">
    <property type="term" value="F:methyltransferase activity"/>
    <property type="evidence" value="ECO:0007669"/>
    <property type="project" value="UniProtKB-KW"/>
</dbReference>
<keyword evidence="3" id="KW-0949">S-adenosyl-L-methionine</keyword>
<dbReference type="Pfam" id="PF08241">
    <property type="entry name" value="Methyltransf_11"/>
    <property type="match status" value="1"/>
</dbReference>
<proteinExistence type="predicted"/>
<gene>
    <name evidence="5" type="ORF">LZC94_26740</name>
</gene>
<name>A0ABZ2LL40_9BACT</name>
<dbReference type="EMBL" id="CP089984">
    <property type="protein sequence ID" value="WXB11450.1"/>
    <property type="molecule type" value="Genomic_DNA"/>
</dbReference>
<protein>
    <submittedName>
        <fullName evidence="5">Class I SAM-dependent methyltransferase</fullName>
    </submittedName>
</protein>
<reference evidence="5 6" key="1">
    <citation type="submission" date="2021-12" db="EMBL/GenBank/DDBJ databases">
        <title>Discovery of the Pendulisporaceae a myxobacterial family with distinct sporulation behavior and unique specialized metabolism.</title>
        <authorList>
            <person name="Garcia R."/>
            <person name="Popoff A."/>
            <person name="Bader C.D."/>
            <person name="Loehr J."/>
            <person name="Walesch S."/>
            <person name="Walt C."/>
            <person name="Boldt J."/>
            <person name="Bunk B."/>
            <person name="Haeckl F.J.F.P.J."/>
            <person name="Gunesch A.P."/>
            <person name="Birkelbach J."/>
            <person name="Nuebel U."/>
            <person name="Pietschmann T."/>
            <person name="Bach T."/>
            <person name="Mueller R."/>
        </authorList>
    </citation>
    <scope>NUCLEOTIDE SEQUENCE [LARGE SCALE GENOMIC DNA]</scope>
    <source>
        <strain evidence="5 6">MSr11954</strain>
    </source>
</reference>
<evidence type="ECO:0000259" key="4">
    <source>
        <dbReference type="Pfam" id="PF08241"/>
    </source>
</evidence>
<dbReference type="PANTHER" id="PTHR43464:SF19">
    <property type="entry name" value="UBIQUINONE BIOSYNTHESIS O-METHYLTRANSFERASE, MITOCHONDRIAL"/>
    <property type="match status" value="1"/>
</dbReference>
<evidence type="ECO:0000256" key="3">
    <source>
        <dbReference type="ARBA" id="ARBA00022691"/>
    </source>
</evidence>
<dbReference type="InterPro" id="IPR029063">
    <property type="entry name" value="SAM-dependent_MTases_sf"/>
</dbReference>
<keyword evidence="2" id="KW-0808">Transferase</keyword>
<keyword evidence="1 5" id="KW-0489">Methyltransferase</keyword>
<organism evidence="5 6">
    <name type="scientific">Pendulispora albinea</name>
    <dbReference type="NCBI Taxonomy" id="2741071"/>
    <lineage>
        <taxon>Bacteria</taxon>
        <taxon>Pseudomonadati</taxon>
        <taxon>Myxococcota</taxon>
        <taxon>Myxococcia</taxon>
        <taxon>Myxococcales</taxon>
        <taxon>Sorangiineae</taxon>
        <taxon>Pendulisporaceae</taxon>
        <taxon>Pendulispora</taxon>
    </lineage>
</organism>
<feature type="domain" description="Methyltransferase type 11" evidence="4">
    <location>
        <begin position="56"/>
        <end position="150"/>
    </location>
</feature>
<dbReference type="Gene3D" id="3.40.50.150">
    <property type="entry name" value="Vaccinia Virus protein VP39"/>
    <property type="match status" value="1"/>
</dbReference>